<proteinExistence type="predicted"/>
<name>A0AAV8RU97_ENSVE</name>
<gene>
    <name evidence="1" type="ORF">OPV22_007254</name>
</gene>
<evidence type="ECO:0000313" key="1">
    <source>
        <dbReference type="EMBL" id="KAJ8506368.1"/>
    </source>
</evidence>
<accession>A0AAV8RU97</accession>
<dbReference type="EMBL" id="JAQQAF010000002">
    <property type="protein sequence ID" value="KAJ8506368.1"/>
    <property type="molecule type" value="Genomic_DNA"/>
</dbReference>
<sequence length="84" mass="9418">MASEPPEPEELPLACREITIGFSNEVKRPGKFLFELLSEALGLHPRPFGRDGMCERTCFSFELLSTMPRASLDSWNKQATISDS</sequence>
<reference evidence="1 2" key="1">
    <citation type="submission" date="2022-12" db="EMBL/GenBank/DDBJ databases">
        <title>Chromosome-scale assembly of the Ensete ventricosum genome.</title>
        <authorList>
            <person name="Dussert Y."/>
            <person name="Stocks J."/>
            <person name="Wendawek A."/>
            <person name="Woldeyes F."/>
            <person name="Nichols R.A."/>
            <person name="Borrell J.S."/>
        </authorList>
    </citation>
    <scope>NUCLEOTIDE SEQUENCE [LARGE SCALE GENOMIC DNA]</scope>
    <source>
        <strain evidence="2">cv. Maze</strain>
        <tissue evidence="1">Seeds</tissue>
    </source>
</reference>
<dbReference type="Proteomes" id="UP001222027">
    <property type="component" value="Unassembled WGS sequence"/>
</dbReference>
<dbReference type="AlphaFoldDB" id="A0AAV8RU97"/>
<keyword evidence="2" id="KW-1185">Reference proteome</keyword>
<evidence type="ECO:0000313" key="2">
    <source>
        <dbReference type="Proteomes" id="UP001222027"/>
    </source>
</evidence>
<comment type="caution">
    <text evidence="1">The sequence shown here is derived from an EMBL/GenBank/DDBJ whole genome shotgun (WGS) entry which is preliminary data.</text>
</comment>
<organism evidence="1 2">
    <name type="scientific">Ensete ventricosum</name>
    <name type="common">Abyssinian banana</name>
    <name type="synonym">Musa ensete</name>
    <dbReference type="NCBI Taxonomy" id="4639"/>
    <lineage>
        <taxon>Eukaryota</taxon>
        <taxon>Viridiplantae</taxon>
        <taxon>Streptophyta</taxon>
        <taxon>Embryophyta</taxon>
        <taxon>Tracheophyta</taxon>
        <taxon>Spermatophyta</taxon>
        <taxon>Magnoliopsida</taxon>
        <taxon>Liliopsida</taxon>
        <taxon>Zingiberales</taxon>
        <taxon>Musaceae</taxon>
        <taxon>Ensete</taxon>
    </lineage>
</organism>
<protein>
    <submittedName>
        <fullName evidence="1">Uncharacterized protein</fullName>
    </submittedName>
</protein>